<evidence type="ECO:0000313" key="2">
    <source>
        <dbReference type="Proteomes" id="UP000256661"/>
    </source>
</evidence>
<protein>
    <submittedName>
        <fullName evidence="1">Uncharacterized protein</fullName>
    </submittedName>
</protein>
<dbReference type="EMBL" id="QTTT01000001">
    <property type="protein sequence ID" value="REF00560.1"/>
    <property type="molecule type" value="Genomic_DNA"/>
</dbReference>
<comment type="caution">
    <text evidence="1">The sequence shown here is derived from an EMBL/GenBank/DDBJ whole genome shotgun (WGS) entry which is preliminary data.</text>
</comment>
<sequence length="70" mass="8129">MTTYTMTAERLEHFRFLRTGQQLVLVHEPCAETIRSTYGGEPEVEDGVDLEQLVRWSVEHRCPPPRTTRA</sequence>
<dbReference type="Proteomes" id="UP000256661">
    <property type="component" value="Unassembled WGS sequence"/>
</dbReference>
<name>A0A3D9SX78_9ACTN</name>
<gene>
    <name evidence="1" type="ORF">DFJ69_6110</name>
</gene>
<dbReference type="AlphaFoldDB" id="A0A3D9SX78"/>
<reference evidence="1 2" key="1">
    <citation type="submission" date="2018-08" db="EMBL/GenBank/DDBJ databases">
        <title>Sequencing the genomes of 1000 actinobacteria strains.</title>
        <authorList>
            <person name="Klenk H.-P."/>
        </authorList>
    </citation>
    <scope>NUCLEOTIDE SEQUENCE [LARGE SCALE GENOMIC DNA]</scope>
    <source>
        <strain evidence="1 2">DSM 43927</strain>
    </source>
</reference>
<accession>A0A3D9SX78</accession>
<keyword evidence="2" id="KW-1185">Reference proteome</keyword>
<proteinExistence type="predicted"/>
<organism evidence="1 2">
    <name type="scientific">Thermomonospora umbrina</name>
    <dbReference type="NCBI Taxonomy" id="111806"/>
    <lineage>
        <taxon>Bacteria</taxon>
        <taxon>Bacillati</taxon>
        <taxon>Actinomycetota</taxon>
        <taxon>Actinomycetes</taxon>
        <taxon>Streptosporangiales</taxon>
        <taxon>Thermomonosporaceae</taxon>
        <taxon>Thermomonospora</taxon>
    </lineage>
</organism>
<evidence type="ECO:0000313" key="1">
    <source>
        <dbReference type="EMBL" id="REF00560.1"/>
    </source>
</evidence>